<evidence type="ECO:0000313" key="2">
    <source>
        <dbReference type="EMBL" id="MFC4306334.1"/>
    </source>
</evidence>
<evidence type="ECO:0008006" key="4">
    <source>
        <dbReference type="Google" id="ProtNLM"/>
    </source>
</evidence>
<comment type="caution">
    <text evidence="2">The sequence shown here is derived from an EMBL/GenBank/DDBJ whole genome shotgun (WGS) entry which is preliminary data.</text>
</comment>
<dbReference type="Proteomes" id="UP001595755">
    <property type="component" value="Unassembled WGS sequence"/>
</dbReference>
<sequence>MHLRCVLIIFVALVYCTACSAKNQITVDQPSLIRWFENENELEVYAVVSNSTNHDVSFQASFIFLDDTLKEAVGFESDQLETDDRNNHSPFKLRAFNETVFIRKYKAHSKLTHEMLSGGVGVKVTAQQKTYTIAIKHVEKMAK</sequence>
<protein>
    <recommendedName>
        <fullName evidence="4">Intracellular proteinase inhibitor BsuPI domain-containing protein</fullName>
    </recommendedName>
</protein>
<evidence type="ECO:0000313" key="3">
    <source>
        <dbReference type="Proteomes" id="UP001595755"/>
    </source>
</evidence>
<keyword evidence="1" id="KW-0732">Signal</keyword>
<dbReference type="RefSeq" id="WP_204601598.1">
    <property type="nucleotide sequence ID" value="NZ_JBHSED010000058.1"/>
</dbReference>
<reference evidence="3" key="1">
    <citation type="journal article" date="2019" name="Int. J. Syst. Evol. Microbiol.">
        <title>The Global Catalogue of Microorganisms (GCM) 10K type strain sequencing project: providing services to taxonomists for standard genome sequencing and annotation.</title>
        <authorList>
            <consortium name="The Broad Institute Genomics Platform"/>
            <consortium name="The Broad Institute Genome Sequencing Center for Infectious Disease"/>
            <person name="Wu L."/>
            <person name="Ma J."/>
        </authorList>
    </citation>
    <scope>NUCLEOTIDE SEQUENCE [LARGE SCALE GENOMIC DNA]</scope>
    <source>
        <strain evidence="3">CGMCC 4.1641</strain>
    </source>
</reference>
<evidence type="ECO:0000256" key="1">
    <source>
        <dbReference type="SAM" id="SignalP"/>
    </source>
</evidence>
<keyword evidence="3" id="KW-1185">Reference proteome</keyword>
<feature type="chain" id="PRO_5045180618" description="Intracellular proteinase inhibitor BsuPI domain-containing protein" evidence="1">
    <location>
        <begin position="22"/>
        <end position="143"/>
    </location>
</feature>
<name>A0ABV8SFH8_9BACL</name>
<dbReference type="EMBL" id="JBHSED010000058">
    <property type="protein sequence ID" value="MFC4306334.1"/>
    <property type="molecule type" value="Genomic_DNA"/>
</dbReference>
<accession>A0ABV8SFH8</accession>
<proteinExistence type="predicted"/>
<feature type="signal peptide" evidence="1">
    <location>
        <begin position="1"/>
        <end position="21"/>
    </location>
</feature>
<gene>
    <name evidence="2" type="ORF">ACFO1S_23190</name>
</gene>
<organism evidence="2 3">
    <name type="scientific">Cohnella boryungensis</name>
    <dbReference type="NCBI Taxonomy" id="768479"/>
    <lineage>
        <taxon>Bacteria</taxon>
        <taxon>Bacillati</taxon>
        <taxon>Bacillota</taxon>
        <taxon>Bacilli</taxon>
        <taxon>Bacillales</taxon>
        <taxon>Paenibacillaceae</taxon>
        <taxon>Cohnella</taxon>
    </lineage>
</organism>